<dbReference type="OrthoDB" id="8449526at2"/>
<feature type="signal peptide" evidence="2">
    <location>
        <begin position="1"/>
        <end position="23"/>
    </location>
</feature>
<evidence type="ECO:0000313" key="5">
    <source>
        <dbReference type="Proteomes" id="UP000256900"/>
    </source>
</evidence>
<proteinExistence type="predicted"/>
<gene>
    <name evidence="4" type="ORF">DES32_2861</name>
</gene>
<sequence>MRGFWAGFALAAGLATAALPARAQIQTSPPNPAAKPQPGAQSPASPSPPAQSPAAKPVQPPPAGAPPPGPPPGLSSTPGPNEPDQGAPGVPSDSATVMLDVPARTVAELTAKAKWDEGFKVVKDTEARVKAAAEKAGLKIIGAPIAVFTQEDDNGFGFTAMLPLAPGSKATLTDGVAIGASPAGKAIKFQHRGAYDDIDSTYDLITAYLDEKSLEAQDFFIEEYLTPLTSAEDPYLAVDIYVFLKP</sequence>
<name>A0A3D9YQ83_9HYPH</name>
<dbReference type="SMART" id="SM00871">
    <property type="entry name" value="AraC_E_bind"/>
    <property type="match status" value="1"/>
</dbReference>
<feature type="chain" id="PRO_5017693037" evidence="2">
    <location>
        <begin position="24"/>
        <end position="246"/>
    </location>
</feature>
<dbReference type="RefSeq" id="WP_115837355.1">
    <property type="nucleotide sequence ID" value="NZ_CP025086.1"/>
</dbReference>
<organism evidence="4 5">
    <name type="scientific">Methylovirgula ligni</name>
    <dbReference type="NCBI Taxonomy" id="569860"/>
    <lineage>
        <taxon>Bacteria</taxon>
        <taxon>Pseudomonadati</taxon>
        <taxon>Pseudomonadota</taxon>
        <taxon>Alphaproteobacteria</taxon>
        <taxon>Hyphomicrobiales</taxon>
        <taxon>Beijerinckiaceae</taxon>
        <taxon>Methylovirgula</taxon>
    </lineage>
</organism>
<protein>
    <submittedName>
        <fullName evidence="4">Effector-binding domain-containing protein</fullName>
    </submittedName>
</protein>
<accession>A0A3D9YQ83</accession>
<evidence type="ECO:0000313" key="4">
    <source>
        <dbReference type="EMBL" id="REF84747.1"/>
    </source>
</evidence>
<dbReference type="InterPro" id="IPR010499">
    <property type="entry name" value="AraC_E-bd"/>
</dbReference>
<dbReference type="InterPro" id="IPR029442">
    <property type="entry name" value="GyrI-like"/>
</dbReference>
<feature type="domain" description="AraC effector-binding" evidence="3">
    <location>
        <begin position="94"/>
        <end position="245"/>
    </location>
</feature>
<reference evidence="4 5" key="1">
    <citation type="submission" date="2018-08" db="EMBL/GenBank/DDBJ databases">
        <title>Genomic Encyclopedia of Type Strains, Phase IV (KMG-IV): sequencing the most valuable type-strain genomes for metagenomic binning, comparative biology and taxonomic classification.</title>
        <authorList>
            <person name="Goeker M."/>
        </authorList>
    </citation>
    <scope>NUCLEOTIDE SEQUENCE [LARGE SCALE GENOMIC DNA]</scope>
    <source>
        <strain evidence="4 5">BW863</strain>
    </source>
</reference>
<keyword evidence="5" id="KW-1185">Reference proteome</keyword>
<dbReference type="Pfam" id="PF06445">
    <property type="entry name" value="GyrI-like"/>
    <property type="match status" value="1"/>
</dbReference>
<feature type="region of interest" description="Disordered" evidence="1">
    <location>
        <begin position="22"/>
        <end position="95"/>
    </location>
</feature>
<dbReference type="Gene3D" id="3.20.80.10">
    <property type="entry name" value="Regulatory factor, effector binding domain"/>
    <property type="match status" value="1"/>
</dbReference>
<dbReference type="AlphaFoldDB" id="A0A3D9YQ83"/>
<dbReference type="InterPro" id="IPR011256">
    <property type="entry name" value="Reg_factor_effector_dom_sf"/>
</dbReference>
<evidence type="ECO:0000256" key="2">
    <source>
        <dbReference type="SAM" id="SignalP"/>
    </source>
</evidence>
<dbReference type="EMBL" id="QUMO01000004">
    <property type="protein sequence ID" value="REF84747.1"/>
    <property type="molecule type" value="Genomic_DNA"/>
</dbReference>
<comment type="caution">
    <text evidence="4">The sequence shown here is derived from an EMBL/GenBank/DDBJ whole genome shotgun (WGS) entry which is preliminary data.</text>
</comment>
<evidence type="ECO:0000256" key="1">
    <source>
        <dbReference type="SAM" id="MobiDB-lite"/>
    </source>
</evidence>
<dbReference type="Proteomes" id="UP000256900">
    <property type="component" value="Unassembled WGS sequence"/>
</dbReference>
<dbReference type="SUPFAM" id="SSF55136">
    <property type="entry name" value="Probable bacterial effector-binding domain"/>
    <property type="match status" value="1"/>
</dbReference>
<keyword evidence="2" id="KW-0732">Signal</keyword>
<evidence type="ECO:0000259" key="3">
    <source>
        <dbReference type="SMART" id="SM00871"/>
    </source>
</evidence>
<feature type="compositionally biased region" description="Pro residues" evidence="1">
    <location>
        <begin position="58"/>
        <end position="73"/>
    </location>
</feature>